<organism evidence="2 3">
    <name type="scientific">Oikopleura dioica</name>
    <name type="common">Tunicate</name>
    <dbReference type="NCBI Taxonomy" id="34765"/>
    <lineage>
        <taxon>Eukaryota</taxon>
        <taxon>Metazoa</taxon>
        <taxon>Chordata</taxon>
        <taxon>Tunicata</taxon>
        <taxon>Appendicularia</taxon>
        <taxon>Copelata</taxon>
        <taxon>Oikopleuridae</taxon>
        <taxon>Oikopleura</taxon>
    </lineage>
</organism>
<name>A0ABN7SYM1_OIKDI</name>
<reference evidence="2 3" key="1">
    <citation type="submission" date="2021-04" db="EMBL/GenBank/DDBJ databases">
        <authorList>
            <person name="Bliznina A."/>
        </authorList>
    </citation>
    <scope>NUCLEOTIDE SEQUENCE [LARGE SCALE GENOMIC DNA]</scope>
</reference>
<evidence type="ECO:0000256" key="1">
    <source>
        <dbReference type="SAM" id="MobiDB-lite"/>
    </source>
</evidence>
<proteinExistence type="predicted"/>
<feature type="compositionally biased region" description="Basic and acidic residues" evidence="1">
    <location>
        <begin position="71"/>
        <end position="85"/>
    </location>
</feature>
<feature type="compositionally biased region" description="Polar residues" evidence="1">
    <location>
        <begin position="61"/>
        <end position="70"/>
    </location>
</feature>
<keyword evidence="3" id="KW-1185">Reference proteome</keyword>
<protein>
    <submittedName>
        <fullName evidence="2">Oidioi.mRNA.OKI2018_I69.chr2.g4868.t1.cds</fullName>
    </submittedName>
</protein>
<accession>A0ABN7SYM1</accession>
<evidence type="ECO:0000313" key="3">
    <source>
        <dbReference type="Proteomes" id="UP001158576"/>
    </source>
</evidence>
<sequence length="168" mass="19564">MDNRKFGGYCVKFQNIKIILDRICTHNKAEGLIIETMYRNADLERDNYALIWSLYEAQKENAASKNSTEPKQIKGTEMQKSDLKDAEEKIEKLLKEAEEASKEIEKRKLAEKEINSKASSLQRRIDALKSEGEQVAVENGRLRELLQEEKTENQFLKREIETLKKQDN</sequence>
<dbReference type="EMBL" id="OU015567">
    <property type="protein sequence ID" value="CAG5110469.1"/>
    <property type="molecule type" value="Genomic_DNA"/>
</dbReference>
<evidence type="ECO:0000313" key="2">
    <source>
        <dbReference type="EMBL" id="CAG5110469.1"/>
    </source>
</evidence>
<feature type="region of interest" description="Disordered" evidence="1">
    <location>
        <begin position="61"/>
        <end position="85"/>
    </location>
</feature>
<dbReference type="Proteomes" id="UP001158576">
    <property type="component" value="Chromosome 2"/>
</dbReference>
<gene>
    <name evidence="2" type="ORF">OKIOD_LOCUS13633</name>
</gene>